<dbReference type="Proteomes" id="UP001059607">
    <property type="component" value="Chromosome"/>
</dbReference>
<dbReference type="EMBL" id="CP101125">
    <property type="protein sequence ID" value="UTO11894.1"/>
    <property type="molecule type" value="Genomic_DNA"/>
</dbReference>
<evidence type="ECO:0000313" key="3">
    <source>
        <dbReference type="Proteomes" id="UP001059607"/>
    </source>
</evidence>
<accession>A0ABY5E994</accession>
<keyword evidence="2" id="KW-0378">Hydrolase</keyword>
<gene>
    <name evidence="2" type="ORF">NK667_17085</name>
</gene>
<organism evidence="2 3">
    <name type="scientific">Pseudomonas nunensis</name>
    <dbReference type="NCBI Taxonomy" id="2961896"/>
    <lineage>
        <taxon>Bacteria</taxon>
        <taxon>Pseudomonadati</taxon>
        <taxon>Pseudomonadota</taxon>
        <taxon>Gammaproteobacteria</taxon>
        <taxon>Pseudomonadales</taxon>
        <taxon>Pseudomonadaceae</taxon>
        <taxon>Pseudomonas</taxon>
    </lineage>
</organism>
<dbReference type="Gene3D" id="3.60.10.10">
    <property type="entry name" value="Endonuclease/exonuclease/phosphatase"/>
    <property type="match status" value="1"/>
</dbReference>
<evidence type="ECO:0000313" key="2">
    <source>
        <dbReference type="EMBL" id="UTO11894.1"/>
    </source>
</evidence>
<feature type="domain" description="Endonuclease/exonuclease/phosphatase" evidence="1">
    <location>
        <begin position="77"/>
        <end position="270"/>
    </location>
</feature>
<proteinExistence type="predicted"/>
<dbReference type="GO" id="GO:0004519">
    <property type="term" value="F:endonuclease activity"/>
    <property type="evidence" value="ECO:0007669"/>
    <property type="project" value="UniProtKB-KW"/>
</dbReference>
<sequence>MDSQADQVIFAWWNTSLAPSAKSRSTPEQKAVACSVILYLIQVGRADFIALGEMSTEDFAHVSEVCQVEGYAFATEITSVGRSSFDICYIYNCAKIFVYSTKDIVTQKGGSTLKVAKKMELVVAGATSFFHVYISHWPSRLWCQQNDANRHLLGIRLRDSIDAVIEDDGENPFVILLGDYNDEPFDESLSQQVMATRDVDLVHKREHLFYNPFWKYLCKTNSEHPAAGSYYYKSGEITRWHTFDQLIFSHAFIEAKEWRLATDCDHIFEIPSYTQMVKSAGSKFDHLPVYGIIERVI</sequence>
<evidence type="ECO:0000259" key="1">
    <source>
        <dbReference type="Pfam" id="PF19580"/>
    </source>
</evidence>
<keyword evidence="2" id="KW-0540">Nuclease</keyword>
<dbReference type="Pfam" id="PF19580">
    <property type="entry name" value="Exo_endo_phos_3"/>
    <property type="match status" value="1"/>
</dbReference>
<dbReference type="RefSeq" id="WP_054615549.1">
    <property type="nucleotide sequence ID" value="NZ_CP101125.1"/>
</dbReference>
<keyword evidence="2" id="KW-0255">Endonuclease</keyword>
<dbReference type="InterPro" id="IPR036691">
    <property type="entry name" value="Endo/exonu/phosph_ase_sf"/>
</dbReference>
<reference evidence="2" key="1">
    <citation type="submission" date="2022-07" db="EMBL/GenBank/DDBJ databases">
        <title>Pseudomonas nunamit sp. nov. an antifungal species isolated from Greenland.</title>
        <authorList>
            <person name="Ntana F."/>
            <person name="Hennessy R.C."/>
            <person name="Zervas A."/>
            <person name="Stougaard P."/>
        </authorList>
    </citation>
    <scope>NUCLEOTIDE SEQUENCE</scope>
    <source>
        <strain evidence="2">In5</strain>
    </source>
</reference>
<dbReference type="SUPFAM" id="SSF56219">
    <property type="entry name" value="DNase I-like"/>
    <property type="match status" value="1"/>
</dbReference>
<dbReference type="InterPro" id="IPR005135">
    <property type="entry name" value="Endo/exonuclease/phosphatase"/>
</dbReference>
<keyword evidence="3" id="KW-1185">Reference proteome</keyword>
<name>A0ABY5E994_9PSED</name>
<protein>
    <submittedName>
        <fullName evidence="2">Endonuclease/exonuclease/phosphatase family protein</fullName>
    </submittedName>
</protein>